<keyword evidence="8" id="KW-0418">Kinase</keyword>
<evidence type="ECO:0000256" key="11">
    <source>
        <dbReference type="ARBA" id="ARBA00023136"/>
    </source>
</evidence>
<dbReference type="CDD" id="cd00082">
    <property type="entry name" value="HisKA"/>
    <property type="match status" value="1"/>
</dbReference>
<evidence type="ECO:0000256" key="10">
    <source>
        <dbReference type="ARBA" id="ARBA00023012"/>
    </source>
</evidence>
<evidence type="ECO:0000256" key="4">
    <source>
        <dbReference type="ARBA" id="ARBA00022475"/>
    </source>
</evidence>
<dbReference type="SUPFAM" id="SSF55785">
    <property type="entry name" value="PYP-like sensor domain (PAS domain)"/>
    <property type="match status" value="1"/>
</dbReference>
<dbReference type="SUPFAM" id="SSF47384">
    <property type="entry name" value="Homodimeric domain of signal transducing histidine kinase"/>
    <property type="match status" value="1"/>
</dbReference>
<evidence type="ECO:0000256" key="9">
    <source>
        <dbReference type="ARBA" id="ARBA00022840"/>
    </source>
</evidence>
<name>A0A1F5P411_9BACT</name>
<dbReference type="Gene3D" id="1.10.287.130">
    <property type="match status" value="1"/>
</dbReference>
<dbReference type="InterPro" id="IPR005467">
    <property type="entry name" value="His_kinase_dom"/>
</dbReference>
<evidence type="ECO:0000259" key="13">
    <source>
        <dbReference type="PROSITE" id="PS50109"/>
    </source>
</evidence>
<dbReference type="Proteomes" id="UP000176786">
    <property type="component" value="Unassembled WGS sequence"/>
</dbReference>
<dbReference type="CDD" id="cd00130">
    <property type="entry name" value="PAS"/>
    <property type="match status" value="1"/>
</dbReference>
<dbReference type="InterPro" id="IPR003594">
    <property type="entry name" value="HATPase_dom"/>
</dbReference>
<evidence type="ECO:0000313" key="15">
    <source>
        <dbReference type="Proteomes" id="UP000176786"/>
    </source>
</evidence>
<keyword evidence="6" id="KW-0808">Transferase</keyword>
<dbReference type="GO" id="GO:0009927">
    <property type="term" value="F:histidine phosphotransfer kinase activity"/>
    <property type="evidence" value="ECO:0007669"/>
    <property type="project" value="TreeGrafter"/>
</dbReference>
<feature type="transmembrane region" description="Helical" evidence="12">
    <location>
        <begin position="64"/>
        <end position="86"/>
    </location>
</feature>
<dbReference type="FunFam" id="3.30.565.10:FF:000023">
    <property type="entry name" value="PAS domain-containing sensor histidine kinase"/>
    <property type="match status" value="1"/>
</dbReference>
<dbReference type="GO" id="GO:0005886">
    <property type="term" value="C:plasma membrane"/>
    <property type="evidence" value="ECO:0007669"/>
    <property type="project" value="UniProtKB-SubCell"/>
</dbReference>
<dbReference type="InterPro" id="IPR035965">
    <property type="entry name" value="PAS-like_dom_sf"/>
</dbReference>
<evidence type="ECO:0000313" key="14">
    <source>
        <dbReference type="EMBL" id="OGE84641.1"/>
    </source>
</evidence>
<keyword evidence="12" id="KW-0812">Transmembrane</keyword>
<dbReference type="InterPro" id="IPR013656">
    <property type="entry name" value="PAS_4"/>
</dbReference>
<dbReference type="Gene3D" id="3.30.450.20">
    <property type="entry name" value="PAS domain"/>
    <property type="match status" value="1"/>
</dbReference>
<evidence type="ECO:0000256" key="12">
    <source>
        <dbReference type="SAM" id="Phobius"/>
    </source>
</evidence>
<evidence type="ECO:0000256" key="1">
    <source>
        <dbReference type="ARBA" id="ARBA00000085"/>
    </source>
</evidence>
<comment type="catalytic activity">
    <reaction evidence="1">
        <text>ATP + protein L-histidine = ADP + protein N-phospho-L-histidine.</text>
        <dbReference type="EC" id="2.7.13.3"/>
    </reaction>
</comment>
<dbReference type="Pfam" id="PF02518">
    <property type="entry name" value="HATPase_c"/>
    <property type="match status" value="1"/>
</dbReference>
<reference evidence="14 15" key="1">
    <citation type="journal article" date="2016" name="Nat. Commun.">
        <title>Thousands of microbial genomes shed light on interconnected biogeochemical processes in an aquifer system.</title>
        <authorList>
            <person name="Anantharaman K."/>
            <person name="Brown C.T."/>
            <person name="Hug L.A."/>
            <person name="Sharon I."/>
            <person name="Castelle C.J."/>
            <person name="Probst A.J."/>
            <person name="Thomas B.C."/>
            <person name="Singh A."/>
            <person name="Wilkins M.J."/>
            <person name="Karaoz U."/>
            <person name="Brodie E.L."/>
            <person name="Williams K.H."/>
            <person name="Hubbard S.S."/>
            <person name="Banfield J.F."/>
        </authorList>
    </citation>
    <scope>NUCLEOTIDE SEQUENCE [LARGE SCALE GENOMIC DNA]</scope>
</reference>
<dbReference type="Gene3D" id="3.30.565.10">
    <property type="entry name" value="Histidine kinase-like ATPase, C-terminal domain"/>
    <property type="match status" value="1"/>
</dbReference>
<dbReference type="SMART" id="SM00388">
    <property type="entry name" value="HisKA"/>
    <property type="match status" value="1"/>
</dbReference>
<dbReference type="Pfam" id="PF00512">
    <property type="entry name" value="HisKA"/>
    <property type="match status" value="1"/>
</dbReference>
<comment type="subcellular location">
    <subcellularLocation>
        <location evidence="2">Cell membrane</location>
    </subcellularLocation>
</comment>
<keyword evidence="7" id="KW-0547">Nucleotide-binding</keyword>
<keyword evidence="10" id="KW-0902">Two-component regulatory system</keyword>
<dbReference type="InterPro" id="IPR004358">
    <property type="entry name" value="Sig_transdc_His_kin-like_C"/>
</dbReference>
<dbReference type="GO" id="GO:0000155">
    <property type="term" value="F:phosphorelay sensor kinase activity"/>
    <property type="evidence" value="ECO:0007669"/>
    <property type="project" value="InterPro"/>
</dbReference>
<dbReference type="SUPFAM" id="SSF55874">
    <property type="entry name" value="ATPase domain of HSP90 chaperone/DNA topoisomerase II/histidine kinase"/>
    <property type="match status" value="1"/>
</dbReference>
<evidence type="ECO:0000256" key="8">
    <source>
        <dbReference type="ARBA" id="ARBA00022777"/>
    </source>
</evidence>
<dbReference type="PRINTS" id="PR00344">
    <property type="entry name" value="BCTRLSENSOR"/>
</dbReference>
<dbReference type="PANTHER" id="PTHR43047">
    <property type="entry name" value="TWO-COMPONENT HISTIDINE PROTEIN KINASE"/>
    <property type="match status" value="1"/>
</dbReference>
<feature type="transmembrane region" description="Helical" evidence="12">
    <location>
        <begin position="6"/>
        <end position="26"/>
    </location>
</feature>
<dbReference type="EC" id="2.7.13.3" evidence="3"/>
<protein>
    <recommendedName>
        <fullName evidence="3">histidine kinase</fullName>
        <ecNumber evidence="3">2.7.13.3</ecNumber>
    </recommendedName>
</protein>
<dbReference type="GO" id="GO:0005524">
    <property type="term" value="F:ATP binding"/>
    <property type="evidence" value="ECO:0007669"/>
    <property type="project" value="UniProtKB-KW"/>
</dbReference>
<organism evidence="14 15">
    <name type="scientific">Candidatus Doudnabacteria bacterium RIFCSPHIGHO2_02_FULL_46_11</name>
    <dbReference type="NCBI Taxonomy" id="1817832"/>
    <lineage>
        <taxon>Bacteria</taxon>
        <taxon>Candidatus Doudnaibacteriota</taxon>
    </lineage>
</organism>
<dbReference type="InterPro" id="IPR036890">
    <property type="entry name" value="HATPase_C_sf"/>
</dbReference>
<dbReference type="STRING" id="1817832.A3J48_03600"/>
<comment type="caution">
    <text evidence="14">The sequence shown here is derived from an EMBL/GenBank/DDBJ whole genome shotgun (WGS) entry which is preliminary data.</text>
</comment>
<dbReference type="Pfam" id="PF08448">
    <property type="entry name" value="PAS_4"/>
    <property type="match status" value="1"/>
</dbReference>
<keyword evidence="12" id="KW-1133">Transmembrane helix</keyword>
<feature type="transmembrane region" description="Helical" evidence="12">
    <location>
        <begin position="33"/>
        <end position="52"/>
    </location>
</feature>
<evidence type="ECO:0000256" key="7">
    <source>
        <dbReference type="ARBA" id="ARBA00022741"/>
    </source>
</evidence>
<sequence>MSFDFVLSILAAGYILAGLVLLTNLYRNGFLRGNLLGIGAALVFAATALTYLPQIFLESKGNWHWLEAVSAIIGFVAIYGFILLSLKNRFIIGGYRALEAARQQLRQQERWMQIMQENMTDGLAVFGRNGRLLYINPAALKLLNITDLAMRDHARIMFGLGYKTDIEADALIAQVLRGNDVSTRLVAAEGPNQGQIIEVRLSPVYSRLRKVIAVAASYRDVTQIHNLDRAKEEFIQIASHELRTPLTAVKGFISLLGMSRYGDMTKKQKQIVGKALASCVRLSKLVDNLLLVARIEESKSAYNPQLLDIDEIIKQVVQELAGEADRCGIKLMALPSARKLPPISGDREKMEQIITNLVGNAIKYTPEGGQVFIETRLKQGEIELKVIDTGVGIAESDLSKLFHKFQRIRNNRSVGVGGSGLGLVIVKSFAEMHGGRVSVNSIEGQGSTFTLILPAANSAA</sequence>
<keyword evidence="11 12" id="KW-0472">Membrane</keyword>
<dbReference type="InterPro" id="IPR000014">
    <property type="entry name" value="PAS"/>
</dbReference>
<proteinExistence type="predicted"/>
<evidence type="ECO:0000256" key="2">
    <source>
        <dbReference type="ARBA" id="ARBA00004236"/>
    </source>
</evidence>
<dbReference type="InterPro" id="IPR003661">
    <property type="entry name" value="HisK_dim/P_dom"/>
</dbReference>
<dbReference type="SMART" id="SM00387">
    <property type="entry name" value="HATPase_c"/>
    <property type="match status" value="1"/>
</dbReference>
<keyword evidence="4" id="KW-1003">Cell membrane</keyword>
<accession>A0A1F5P411</accession>
<keyword evidence="5" id="KW-0597">Phosphoprotein</keyword>
<dbReference type="PANTHER" id="PTHR43047:SF72">
    <property type="entry name" value="OSMOSENSING HISTIDINE PROTEIN KINASE SLN1"/>
    <property type="match status" value="1"/>
</dbReference>
<gene>
    <name evidence="14" type="ORF">A3J48_03600</name>
</gene>
<dbReference type="PROSITE" id="PS50109">
    <property type="entry name" value="HIS_KIN"/>
    <property type="match status" value="1"/>
</dbReference>
<feature type="domain" description="Histidine kinase" evidence="13">
    <location>
        <begin position="237"/>
        <end position="457"/>
    </location>
</feature>
<evidence type="ECO:0000256" key="3">
    <source>
        <dbReference type="ARBA" id="ARBA00012438"/>
    </source>
</evidence>
<keyword evidence="9" id="KW-0067">ATP-binding</keyword>
<dbReference type="AlphaFoldDB" id="A0A1F5P411"/>
<evidence type="ECO:0000256" key="5">
    <source>
        <dbReference type="ARBA" id="ARBA00022553"/>
    </source>
</evidence>
<dbReference type="InterPro" id="IPR036097">
    <property type="entry name" value="HisK_dim/P_sf"/>
</dbReference>
<evidence type="ECO:0000256" key="6">
    <source>
        <dbReference type="ARBA" id="ARBA00022679"/>
    </source>
</evidence>
<dbReference type="EMBL" id="MFES01000038">
    <property type="protein sequence ID" value="OGE84641.1"/>
    <property type="molecule type" value="Genomic_DNA"/>
</dbReference>